<evidence type="ECO:0000259" key="1">
    <source>
        <dbReference type="Pfam" id="PF00196"/>
    </source>
</evidence>
<evidence type="ECO:0000313" key="3">
    <source>
        <dbReference type="Proteomes" id="UP000326695"/>
    </source>
</evidence>
<protein>
    <submittedName>
        <fullName evidence="2">Response regulator transcription factor</fullName>
    </submittedName>
</protein>
<name>A0AAX1F8N3_9NEIS</name>
<accession>A0AAX1F8N3</accession>
<dbReference type="SUPFAM" id="SSF46894">
    <property type="entry name" value="C-terminal effector domain of the bipartite response regulators"/>
    <property type="match status" value="1"/>
</dbReference>
<dbReference type="InterPro" id="IPR016032">
    <property type="entry name" value="Sig_transdc_resp-reg_C-effctor"/>
</dbReference>
<dbReference type="Proteomes" id="UP000326695">
    <property type="component" value="Chromosome"/>
</dbReference>
<gene>
    <name evidence="2" type="ORF">EZJ17_07160</name>
</gene>
<dbReference type="KEGG" id="eex:EZJ17_07160"/>
<proteinExistence type="predicted"/>
<dbReference type="AlphaFoldDB" id="A0AAX1F8N3"/>
<keyword evidence="3" id="KW-1185">Reference proteome</keyword>
<dbReference type="RefSeq" id="WP_067441364.1">
    <property type="nucleotide sequence ID" value="NZ_CP038018.1"/>
</dbReference>
<dbReference type="InterPro" id="IPR000792">
    <property type="entry name" value="Tscrpt_reg_LuxR_C"/>
</dbReference>
<reference evidence="3" key="1">
    <citation type="journal article" date="2019" name="J. Anim. Genet.">
        <title>Description and whole genome sequencing of Eikenella exigua sp. nov., isolated from brain abscess and blood.</title>
        <authorList>
            <person name="Stormo K.A."/>
            <person name="Nygaard R.M."/>
            <person name="Bruvold T.S."/>
            <person name="Dimmen G."/>
            <person name="Lindemann P.C."/>
            <person name="Jordal S."/>
            <person name="Kommedal O."/>
        </authorList>
    </citation>
    <scope>NUCLEOTIDE SEQUENCE [LARGE SCALE GENOMIC DNA]</scope>
    <source>
        <strain evidence="3">PXX</strain>
    </source>
</reference>
<dbReference type="Pfam" id="PF00196">
    <property type="entry name" value="GerE"/>
    <property type="match status" value="1"/>
</dbReference>
<evidence type="ECO:0000313" key="2">
    <source>
        <dbReference type="EMBL" id="QED92410.1"/>
    </source>
</evidence>
<sequence length="64" mass="7411">MCCTAQLVVAQLVVISNKMIVWRMFLSENTVKAYMQIIFRKLNIDNCVRAAVYARELGLDKEEE</sequence>
<dbReference type="Gene3D" id="1.10.10.10">
    <property type="entry name" value="Winged helix-like DNA-binding domain superfamily/Winged helix DNA-binding domain"/>
    <property type="match status" value="1"/>
</dbReference>
<feature type="domain" description="HTH luxR-type" evidence="1">
    <location>
        <begin position="16"/>
        <end position="54"/>
    </location>
</feature>
<dbReference type="InterPro" id="IPR036388">
    <property type="entry name" value="WH-like_DNA-bd_sf"/>
</dbReference>
<dbReference type="GO" id="GO:0003677">
    <property type="term" value="F:DNA binding"/>
    <property type="evidence" value="ECO:0007669"/>
    <property type="project" value="InterPro"/>
</dbReference>
<organism evidence="2 3">
    <name type="scientific">Eikenella exigua</name>
    <dbReference type="NCBI Taxonomy" id="2528037"/>
    <lineage>
        <taxon>Bacteria</taxon>
        <taxon>Pseudomonadati</taxon>
        <taxon>Pseudomonadota</taxon>
        <taxon>Betaproteobacteria</taxon>
        <taxon>Neisseriales</taxon>
        <taxon>Neisseriaceae</taxon>
        <taxon>Eikenella</taxon>
    </lineage>
</organism>
<dbReference type="EMBL" id="CP038018">
    <property type="protein sequence ID" value="QED92410.1"/>
    <property type="molecule type" value="Genomic_DNA"/>
</dbReference>
<dbReference type="GO" id="GO:0006355">
    <property type="term" value="P:regulation of DNA-templated transcription"/>
    <property type="evidence" value="ECO:0007669"/>
    <property type="project" value="InterPro"/>
</dbReference>